<dbReference type="InterPro" id="IPR029787">
    <property type="entry name" value="Nucleotide_cyclase"/>
</dbReference>
<feature type="region of interest" description="Disordered" evidence="1">
    <location>
        <begin position="1"/>
        <end position="35"/>
    </location>
</feature>
<dbReference type="GO" id="GO:0009190">
    <property type="term" value="P:cyclic nucleotide biosynthetic process"/>
    <property type="evidence" value="ECO:0007669"/>
    <property type="project" value="InterPro"/>
</dbReference>
<reference evidence="3 4" key="1">
    <citation type="submission" date="2018-11" db="EMBL/GenBank/DDBJ databases">
        <title>Sequencing the genomes of 1000 actinobacteria strains.</title>
        <authorList>
            <person name="Klenk H.-P."/>
        </authorList>
    </citation>
    <scope>NUCLEOTIDE SEQUENCE [LARGE SCALE GENOMIC DNA]</scope>
    <source>
        <strain evidence="3 4">DSM 44254</strain>
    </source>
</reference>
<feature type="region of interest" description="Disordered" evidence="1">
    <location>
        <begin position="59"/>
        <end position="79"/>
    </location>
</feature>
<proteinExistence type="predicted"/>
<dbReference type="SUPFAM" id="SSF55073">
    <property type="entry name" value="Nucleotide cyclase"/>
    <property type="match status" value="1"/>
</dbReference>
<accession>A0A3N1DBV1</accession>
<organism evidence="3 4">
    <name type="scientific">Actinocorallia herbida</name>
    <dbReference type="NCBI Taxonomy" id="58109"/>
    <lineage>
        <taxon>Bacteria</taxon>
        <taxon>Bacillati</taxon>
        <taxon>Actinomycetota</taxon>
        <taxon>Actinomycetes</taxon>
        <taxon>Streptosporangiales</taxon>
        <taxon>Thermomonosporaceae</taxon>
        <taxon>Actinocorallia</taxon>
    </lineage>
</organism>
<evidence type="ECO:0000313" key="4">
    <source>
        <dbReference type="Proteomes" id="UP000272400"/>
    </source>
</evidence>
<comment type="caution">
    <text evidence="3">The sequence shown here is derived from an EMBL/GenBank/DDBJ whole genome shotgun (WGS) entry which is preliminary data.</text>
</comment>
<protein>
    <submittedName>
        <fullName evidence="3">Class 3 adenylate cyclase</fullName>
    </submittedName>
</protein>
<evidence type="ECO:0000259" key="2">
    <source>
        <dbReference type="PROSITE" id="PS50125"/>
    </source>
</evidence>
<gene>
    <name evidence="3" type="ORF">EDD29_8746</name>
</gene>
<feature type="domain" description="Guanylate cyclase" evidence="2">
    <location>
        <begin position="161"/>
        <end position="281"/>
    </location>
</feature>
<dbReference type="EMBL" id="RJKE01000001">
    <property type="protein sequence ID" value="ROO91004.1"/>
    <property type="molecule type" value="Genomic_DNA"/>
</dbReference>
<name>A0A3N1DBV1_9ACTN</name>
<dbReference type="GO" id="GO:0035556">
    <property type="term" value="P:intracellular signal transduction"/>
    <property type="evidence" value="ECO:0007669"/>
    <property type="project" value="InterPro"/>
</dbReference>
<dbReference type="InterPro" id="IPR001054">
    <property type="entry name" value="A/G_cyclase"/>
</dbReference>
<evidence type="ECO:0000256" key="1">
    <source>
        <dbReference type="SAM" id="MobiDB-lite"/>
    </source>
</evidence>
<dbReference type="GO" id="GO:0004016">
    <property type="term" value="F:adenylate cyclase activity"/>
    <property type="evidence" value="ECO:0007669"/>
    <property type="project" value="UniProtKB-ARBA"/>
</dbReference>
<dbReference type="Proteomes" id="UP000272400">
    <property type="component" value="Unassembled WGS sequence"/>
</dbReference>
<dbReference type="Gene3D" id="3.30.70.1230">
    <property type="entry name" value="Nucleotide cyclase"/>
    <property type="match status" value="1"/>
</dbReference>
<keyword evidence="4" id="KW-1185">Reference proteome</keyword>
<dbReference type="AlphaFoldDB" id="A0A3N1DBV1"/>
<dbReference type="PROSITE" id="PS50125">
    <property type="entry name" value="GUANYLATE_CYCLASE_2"/>
    <property type="match status" value="1"/>
</dbReference>
<feature type="compositionally biased region" description="Polar residues" evidence="1">
    <location>
        <begin position="16"/>
        <end position="30"/>
    </location>
</feature>
<sequence length="338" mass="36444">MSQPSDLTCAIDPSEHIQSTRGHTTPTSAGKSHERFPAHVRAAYPVASAALPGEPASALLRRLPGSPTLTDGNAPPRRDAPLSALLRRLRRLPWPEQDAAALWSRLAANWPAVPREDGIRAFVRPRVRDLVPAASPEPVLRGSVVTVSSPGPGVFTGQNCSILMIDITGFNQGCRTDIDRLDLRDVIYRGLRAGFERAGMPWADCHVEDRGDGALVVVPPHIPTRLLLRPLADLAEIVHRHNLDALPGGRLTVRAALNVGPVVADAQGLVGGEINGTARLLDARVLKRRLAESGGAVGVIVSRFVYDTAVRPLPSFCAFYPVRFQVKETRATGWVAFL</sequence>
<evidence type="ECO:0000313" key="3">
    <source>
        <dbReference type="EMBL" id="ROO91004.1"/>
    </source>
</evidence>